<dbReference type="Proteomes" id="UP001516023">
    <property type="component" value="Unassembled WGS sequence"/>
</dbReference>
<organism evidence="1 2">
    <name type="scientific">Cyclotella cryptica</name>
    <dbReference type="NCBI Taxonomy" id="29204"/>
    <lineage>
        <taxon>Eukaryota</taxon>
        <taxon>Sar</taxon>
        <taxon>Stramenopiles</taxon>
        <taxon>Ochrophyta</taxon>
        <taxon>Bacillariophyta</taxon>
        <taxon>Coscinodiscophyceae</taxon>
        <taxon>Thalassiosirophycidae</taxon>
        <taxon>Stephanodiscales</taxon>
        <taxon>Stephanodiscaceae</taxon>
        <taxon>Cyclotella</taxon>
    </lineage>
</organism>
<name>A0ABD3P9X3_9STRA</name>
<protein>
    <submittedName>
        <fullName evidence="1">Uncharacterized protein</fullName>
    </submittedName>
</protein>
<gene>
    <name evidence="1" type="ORF">HJC23_000015</name>
</gene>
<reference evidence="1 2" key="1">
    <citation type="journal article" date="2020" name="G3 (Bethesda)">
        <title>Improved Reference Genome for Cyclotella cryptica CCMP332, a Model for Cell Wall Morphogenesis, Salinity Adaptation, and Lipid Production in Diatoms (Bacillariophyta).</title>
        <authorList>
            <person name="Roberts W.R."/>
            <person name="Downey K.M."/>
            <person name="Ruck E.C."/>
            <person name="Traller J.C."/>
            <person name="Alverson A.J."/>
        </authorList>
    </citation>
    <scope>NUCLEOTIDE SEQUENCE [LARGE SCALE GENOMIC DNA]</scope>
    <source>
        <strain evidence="1 2">CCMP332</strain>
    </source>
</reference>
<evidence type="ECO:0000313" key="2">
    <source>
        <dbReference type="Proteomes" id="UP001516023"/>
    </source>
</evidence>
<comment type="caution">
    <text evidence="1">The sequence shown here is derived from an EMBL/GenBank/DDBJ whole genome shotgun (WGS) entry which is preliminary data.</text>
</comment>
<evidence type="ECO:0000313" key="1">
    <source>
        <dbReference type="EMBL" id="KAL3784930.1"/>
    </source>
</evidence>
<dbReference type="EMBL" id="JABMIG020000226">
    <property type="protein sequence ID" value="KAL3784930.1"/>
    <property type="molecule type" value="Genomic_DNA"/>
</dbReference>
<accession>A0ABD3P9X3</accession>
<proteinExistence type="predicted"/>
<dbReference type="AlphaFoldDB" id="A0ABD3P9X3"/>
<sequence>MILRVVNFVKCDNPSTSLMLFSLKSSCTSDSRDWRFSIRVQRVVEGRSGVTSMCLCNRLKFCLGQNRDRKLLANFCHSKYHSSAVLILRSAWNSIKHWRPDCCFQNVAFVTQCMFIRDTNLNWEITMVDRLDAIPYMICTEIERPGTDDS</sequence>
<keyword evidence="2" id="KW-1185">Reference proteome</keyword>